<dbReference type="Proteomes" id="UP000236333">
    <property type="component" value="Unassembled WGS sequence"/>
</dbReference>
<accession>A0A2J8A077</accession>
<protein>
    <submittedName>
        <fullName evidence="2">Uncharacterized protein</fullName>
    </submittedName>
</protein>
<evidence type="ECO:0000313" key="3">
    <source>
        <dbReference type="Proteomes" id="UP000236333"/>
    </source>
</evidence>
<keyword evidence="1" id="KW-0732">Signal</keyword>
<reference evidence="2 3" key="1">
    <citation type="journal article" date="2017" name="Mol. Biol. Evol.">
        <title>The 4-celled Tetrabaena socialis nuclear genome reveals the essential components for genetic control of cell number at the origin of multicellularity in the volvocine lineage.</title>
        <authorList>
            <person name="Featherston J."/>
            <person name="Arakaki Y."/>
            <person name="Hanschen E.R."/>
            <person name="Ferris P.J."/>
            <person name="Michod R.E."/>
            <person name="Olson B.J.S.C."/>
            <person name="Nozaki H."/>
            <person name="Durand P.M."/>
        </authorList>
    </citation>
    <scope>NUCLEOTIDE SEQUENCE [LARGE SCALE GENOMIC DNA]</scope>
    <source>
        <strain evidence="2 3">NIES-571</strain>
    </source>
</reference>
<name>A0A2J8A077_9CHLO</name>
<feature type="non-terminal residue" evidence="2">
    <location>
        <position position="165"/>
    </location>
</feature>
<evidence type="ECO:0000313" key="2">
    <source>
        <dbReference type="EMBL" id="PNH05915.1"/>
    </source>
</evidence>
<gene>
    <name evidence="2" type="ORF">TSOC_007766</name>
</gene>
<dbReference type="AlphaFoldDB" id="A0A2J8A077"/>
<feature type="chain" id="PRO_5014410498" evidence="1">
    <location>
        <begin position="34"/>
        <end position="165"/>
    </location>
</feature>
<proteinExistence type="predicted"/>
<sequence>RALFRDASALLAKTTAVTTLFILPLLLLPPVAAGPASPSPRRGPDWTVSTALIAQHCEYMPPLNGTFRGSPACLSYLASEAFYLPSARVPSAPLLFHTFWTGPLREPLFLTLRSFLFTQATGPRNATAGRQAAQLWVWLAAGLPNTSSTTLTSGDLDPNGDIPFS</sequence>
<feature type="signal peptide" evidence="1">
    <location>
        <begin position="1"/>
        <end position="33"/>
    </location>
</feature>
<feature type="non-terminal residue" evidence="2">
    <location>
        <position position="1"/>
    </location>
</feature>
<evidence type="ECO:0000256" key="1">
    <source>
        <dbReference type="SAM" id="SignalP"/>
    </source>
</evidence>
<comment type="caution">
    <text evidence="2">The sequence shown here is derived from an EMBL/GenBank/DDBJ whole genome shotgun (WGS) entry which is preliminary data.</text>
</comment>
<dbReference type="EMBL" id="PGGS01000271">
    <property type="protein sequence ID" value="PNH05915.1"/>
    <property type="molecule type" value="Genomic_DNA"/>
</dbReference>
<organism evidence="2 3">
    <name type="scientific">Tetrabaena socialis</name>
    <dbReference type="NCBI Taxonomy" id="47790"/>
    <lineage>
        <taxon>Eukaryota</taxon>
        <taxon>Viridiplantae</taxon>
        <taxon>Chlorophyta</taxon>
        <taxon>core chlorophytes</taxon>
        <taxon>Chlorophyceae</taxon>
        <taxon>CS clade</taxon>
        <taxon>Chlamydomonadales</taxon>
        <taxon>Tetrabaenaceae</taxon>
        <taxon>Tetrabaena</taxon>
    </lineage>
</organism>
<keyword evidence="3" id="KW-1185">Reference proteome</keyword>